<name>A0AAI9TJX8_PENTH</name>
<feature type="region of interest" description="Disordered" evidence="1">
    <location>
        <begin position="253"/>
        <end position="273"/>
    </location>
</feature>
<protein>
    <submittedName>
        <fullName evidence="3">Uncharacterized protein</fullName>
    </submittedName>
</protein>
<keyword evidence="4" id="KW-1185">Reference proteome</keyword>
<evidence type="ECO:0000256" key="1">
    <source>
        <dbReference type="SAM" id="MobiDB-lite"/>
    </source>
</evidence>
<dbReference type="EMBL" id="LACB01000109">
    <property type="protein sequence ID" value="KAJ9488680.1"/>
    <property type="molecule type" value="Genomic_DNA"/>
</dbReference>
<keyword evidence="2" id="KW-1133">Transmembrane helix</keyword>
<comment type="caution">
    <text evidence="3">The sequence shown here is derived from an EMBL/GenBank/DDBJ whole genome shotgun (WGS) entry which is preliminary data.</text>
</comment>
<dbReference type="AlphaFoldDB" id="A0AAI9TJX8"/>
<gene>
    <name evidence="3" type="ORF">VN97_g4593</name>
</gene>
<dbReference type="Proteomes" id="UP001227192">
    <property type="component" value="Unassembled WGS sequence"/>
</dbReference>
<feature type="transmembrane region" description="Helical" evidence="2">
    <location>
        <begin position="20"/>
        <end position="49"/>
    </location>
</feature>
<proteinExistence type="predicted"/>
<sequence>MQHDNHIYLLCRRRSIARLILTCVYIIVATYLHQSNLLLLLAVSASLVLQPQRECFIMPGMSELQLNTIRDFTSTRDTLVAELEKFSGGNTNGRVVVRVQSFLFRIKNTLAMWARLRWNLKNEGRCFEDRCINLMVLADEMAQDFPHCVTTVIDEKGVIEIQDLVMQKRFDMFAMQLGSLTLWGCSNIDTAAVENACMAEEEQRRWEQKPASEDDERSKSLRTMWFRMYYKDIHCDCHQCLDFYLPLRDPTPSPSLPPMSNSDGDSLPSLFEE</sequence>
<evidence type="ECO:0000313" key="4">
    <source>
        <dbReference type="Proteomes" id="UP001227192"/>
    </source>
</evidence>
<organism evidence="3 4">
    <name type="scientific">Penicillium thymicola</name>
    <dbReference type="NCBI Taxonomy" id="293382"/>
    <lineage>
        <taxon>Eukaryota</taxon>
        <taxon>Fungi</taxon>
        <taxon>Dikarya</taxon>
        <taxon>Ascomycota</taxon>
        <taxon>Pezizomycotina</taxon>
        <taxon>Eurotiomycetes</taxon>
        <taxon>Eurotiomycetidae</taxon>
        <taxon>Eurotiales</taxon>
        <taxon>Aspergillaceae</taxon>
        <taxon>Penicillium</taxon>
    </lineage>
</organism>
<evidence type="ECO:0000256" key="2">
    <source>
        <dbReference type="SAM" id="Phobius"/>
    </source>
</evidence>
<reference evidence="3" key="1">
    <citation type="submission" date="2015-06" db="EMBL/GenBank/DDBJ databases">
        <authorList>
            <person name="Nguyen H."/>
        </authorList>
    </citation>
    <scope>NUCLEOTIDE SEQUENCE</scope>
    <source>
        <strain evidence="3">DAOM 180753</strain>
    </source>
</reference>
<evidence type="ECO:0000313" key="3">
    <source>
        <dbReference type="EMBL" id="KAJ9488680.1"/>
    </source>
</evidence>
<keyword evidence="2" id="KW-0812">Transmembrane</keyword>
<accession>A0AAI9TJX8</accession>
<keyword evidence="2" id="KW-0472">Membrane</keyword>
<reference evidence="3" key="2">
    <citation type="journal article" date="2016" name="Fungal Biol.">
        <title>Ochratoxin A production by Penicillium thymicola.</title>
        <authorList>
            <person name="Nguyen H.D.T."/>
            <person name="McMullin D.R."/>
            <person name="Ponomareva E."/>
            <person name="Riley R."/>
            <person name="Pomraning K.R."/>
            <person name="Baker S.E."/>
            <person name="Seifert K.A."/>
        </authorList>
    </citation>
    <scope>NUCLEOTIDE SEQUENCE</scope>
    <source>
        <strain evidence="3">DAOM 180753</strain>
    </source>
</reference>